<sequence>MEYVRLGKSGLRVSRLALGCMSYGAPDRGAHAWTLPEDQARPFIRQALEAGINYFDTANVYSNGSSEEILGRAVKDFARRDEVVLATKVSGPMNTGPVAGGLSRKEIFAELDQSLRRLDTDYLDLYITHRWDPDTEIEETMEALHDAVKAGKVRYLGASNVRGYQLAVAQHAADLHGWTRYICVQNQYNLITREDEREVIPFALREGIGVTPWSPLARGLLTRDWGTETDRATKDDNAQLINREFRTGTETADRAVAQTVATIADERGISRAQIALAWLLAQPAVTAPIVGATKPHHLDDAVAALELTLTSDELDRLTAPYVPHPIPSYY</sequence>
<dbReference type="InterPro" id="IPR036812">
    <property type="entry name" value="NAD(P)_OxRdtase_dom_sf"/>
</dbReference>
<evidence type="ECO:0000313" key="4">
    <source>
        <dbReference type="Proteomes" id="UP000076512"/>
    </source>
</evidence>
<evidence type="ECO:0000256" key="1">
    <source>
        <dbReference type="ARBA" id="ARBA00023002"/>
    </source>
</evidence>
<name>A0A164P231_9NOCA</name>
<dbReference type="AlphaFoldDB" id="A0A164P231"/>
<dbReference type="Proteomes" id="UP000076512">
    <property type="component" value="Unassembled WGS sequence"/>
</dbReference>
<dbReference type="InterPro" id="IPR023210">
    <property type="entry name" value="NADP_OxRdtase_dom"/>
</dbReference>
<organism evidence="3 4">
    <name type="scientific">Nocardia terpenica</name>
    <dbReference type="NCBI Taxonomy" id="455432"/>
    <lineage>
        <taxon>Bacteria</taxon>
        <taxon>Bacillati</taxon>
        <taxon>Actinomycetota</taxon>
        <taxon>Actinomycetes</taxon>
        <taxon>Mycobacteriales</taxon>
        <taxon>Nocardiaceae</taxon>
        <taxon>Nocardia</taxon>
    </lineage>
</organism>
<keyword evidence="1" id="KW-0560">Oxidoreductase</keyword>
<dbReference type="Pfam" id="PF00248">
    <property type="entry name" value="Aldo_ket_red"/>
    <property type="match status" value="1"/>
</dbReference>
<dbReference type="SUPFAM" id="SSF51430">
    <property type="entry name" value="NAD(P)-linked oxidoreductase"/>
    <property type="match status" value="1"/>
</dbReference>
<protein>
    <submittedName>
        <fullName evidence="3">Alcohol dehydrogenase</fullName>
    </submittedName>
</protein>
<dbReference type="InterPro" id="IPR050523">
    <property type="entry name" value="AKR_Detox_Biosynth"/>
</dbReference>
<evidence type="ECO:0000313" key="3">
    <source>
        <dbReference type="EMBL" id="KZM75020.1"/>
    </source>
</evidence>
<dbReference type="CDD" id="cd19079">
    <property type="entry name" value="AKR_EcYajO-like"/>
    <property type="match status" value="1"/>
</dbReference>
<dbReference type="EMBL" id="LWGR01000004">
    <property type="protein sequence ID" value="KZM75020.1"/>
    <property type="molecule type" value="Genomic_DNA"/>
</dbReference>
<dbReference type="PRINTS" id="PR00069">
    <property type="entry name" value="ALDKETRDTASE"/>
</dbReference>
<keyword evidence="4" id="KW-1185">Reference proteome</keyword>
<gene>
    <name evidence="3" type="ORF">AWN90_23785</name>
</gene>
<comment type="caution">
    <text evidence="3">The sequence shown here is derived from an EMBL/GenBank/DDBJ whole genome shotgun (WGS) entry which is preliminary data.</text>
</comment>
<proteinExistence type="predicted"/>
<dbReference type="InterPro" id="IPR020471">
    <property type="entry name" value="AKR"/>
</dbReference>
<dbReference type="PANTHER" id="PTHR43364:SF4">
    <property type="entry name" value="NAD(P)-LINKED OXIDOREDUCTASE SUPERFAMILY PROTEIN"/>
    <property type="match status" value="1"/>
</dbReference>
<reference evidence="3 4" key="1">
    <citation type="submission" date="2016-04" db="EMBL/GenBank/DDBJ databases">
        <authorList>
            <person name="Evans L.H."/>
            <person name="Alamgir A."/>
            <person name="Owens N."/>
            <person name="Weber N.D."/>
            <person name="Virtaneva K."/>
            <person name="Barbian K."/>
            <person name="Babar A."/>
            <person name="Rosenke K."/>
        </authorList>
    </citation>
    <scope>NUCLEOTIDE SEQUENCE [LARGE SCALE GENOMIC DNA]</scope>
    <source>
        <strain evidence="3 4">IFM 0406</strain>
    </source>
</reference>
<dbReference type="RefSeq" id="WP_067587104.1">
    <property type="nucleotide sequence ID" value="NZ_JABMCZ010000005.1"/>
</dbReference>
<feature type="domain" description="NADP-dependent oxidoreductase" evidence="2">
    <location>
        <begin position="16"/>
        <end position="318"/>
    </location>
</feature>
<evidence type="ECO:0000259" key="2">
    <source>
        <dbReference type="Pfam" id="PF00248"/>
    </source>
</evidence>
<dbReference type="GO" id="GO:0005829">
    <property type="term" value="C:cytosol"/>
    <property type="evidence" value="ECO:0007669"/>
    <property type="project" value="TreeGrafter"/>
</dbReference>
<accession>A0A164P231</accession>
<dbReference type="STRING" id="455432.AWN90_23785"/>
<dbReference type="OrthoDB" id="9768793at2"/>
<dbReference type="PANTHER" id="PTHR43364">
    <property type="entry name" value="NADH-SPECIFIC METHYLGLYOXAL REDUCTASE-RELATED"/>
    <property type="match status" value="1"/>
</dbReference>
<dbReference type="FunFam" id="3.20.20.100:FF:000004">
    <property type="entry name" value="Oxidoreductase, aldo/keto reductase"/>
    <property type="match status" value="1"/>
</dbReference>
<dbReference type="Gene3D" id="3.20.20.100">
    <property type="entry name" value="NADP-dependent oxidoreductase domain"/>
    <property type="match status" value="1"/>
</dbReference>
<dbReference type="GO" id="GO:0016491">
    <property type="term" value="F:oxidoreductase activity"/>
    <property type="evidence" value="ECO:0007669"/>
    <property type="project" value="UniProtKB-KW"/>
</dbReference>